<name>A0A3P8AXP7_HELPZ</name>
<dbReference type="PROSITE" id="PS50031">
    <property type="entry name" value="EH"/>
    <property type="match status" value="1"/>
</dbReference>
<feature type="region of interest" description="Disordered" evidence="2">
    <location>
        <begin position="327"/>
        <end position="387"/>
    </location>
</feature>
<evidence type="ECO:0000259" key="5">
    <source>
        <dbReference type="PROSITE" id="PS50222"/>
    </source>
</evidence>
<keyword evidence="3" id="KW-0472">Membrane</keyword>
<dbReference type="GO" id="GO:0005886">
    <property type="term" value="C:plasma membrane"/>
    <property type="evidence" value="ECO:0007669"/>
    <property type="project" value="TreeGrafter"/>
</dbReference>
<evidence type="ECO:0000256" key="2">
    <source>
        <dbReference type="SAM" id="MobiDB-lite"/>
    </source>
</evidence>
<feature type="domain" description="EF-hand" evidence="5">
    <location>
        <begin position="157"/>
        <end position="192"/>
    </location>
</feature>
<keyword evidence="1" id="KW-0106">Calcium</keyword>
<reference evidence="6 7" key="1">
    <citation type="submission" date="2018-11" db="EMBL/GenBank/DDBJ databases">
        <authorList>
            <consortium name="Pathogen Informatics"/>
        </authorList>
    </citation>
    <scope>NUCLEOTIDE SEQUENCE [LARGE SCALE GENOMIC DNA]</scope>
</reference>
<dbReference type="EMBL" id="UZAH01030103">
    <property type="protein sequence ID" value="VDP09280.1"/>
    <property type="molecule type" value="Genomic_DNA"/>
</dbReference>
<keyword evidence="3" id="KW-0812">Transmembrane</keyword>
<dbReference type="GO" id="GO:0006897">
    <property type="term" value="P:endocytosis"/>
    <property type="evidence" value="ECO:0007669"/>
    <property type="project" value="TreeGrafter"/>
</dbReference>
<dbReference type="InterPro" id="IPR000261">
    <property type="entry name" value="EH_dom"/>
</dbReference>
<dbReference type="InterPro" id="IPR002048">
    <property type="entry name" value="EF_hand_dom"/>
</dbReference>
<protein>
    <submittedName>
        <fullName evidence="8">EF-hand domain-containing protein</fullName>
    </submittedName>
</protein>
<proteinExistence type="predicted"/>
<feature type="compositionally biased region" description="Pro residues" evidence="2">
    <location>
        <begin position="294"/>
        <end position="304"/>
    </location>
</feature>
<evidence type="ECO:0000313" key="7">
    <source>
        <dbReference type="Proteomes" id="UP000050761"/>
    </source>
</evidence>
<feature type="transmembrane region" description="Helical" evidence="3">
    <location>
        <begin position="403"/>
        <end position="423"/>
    </location>
</feature>
<dbReference type="GO" id="GO:0005737">
    <property type="term" value="C:cytoplasm"/>
    <property type="evidence" value="ECO:0007669"/>
    <property type="project" value="TreeGrafter"/>
</dbReference>
<sequence length="436" mass="48137">MREARLRWYGHVLRGEEDSVRKIGLNFEVIGKRPRGRPKQRWANTLHTDLKVAGVHPDLALDRESQTLLMAADPESRPLYFANGDFAKTVADIIASPRRGKAYTNQDALFEISDRQREYYHKCFRHLMKHTQGSMSTDGALNGGDFRVVQFFRRSGLDNDSLSRIWALSDVNEDGWLDVNEFSTAMHLIVLKVKGQVAIPICLPACIRPPIAPPHISSHVQYTPSASGLVARGPPSSGSWDQFENAEFPVQSAVSTVKKDTHLAEFSDVPPLLVDSRPTAVKQTIPLLALKSPSGPPPQPPPRPQQRGHTRSASLDMMKNIQLSQTGMPLLSGDRRPSDSTTTAVDRTTSLTTSGNIPTAPPPPIPHRVSPPAPTPRKSSAAGTQTDGRFVEAKEVEQFISEFGGFIALLVAVVSCFLHAFLYNSDIASYYYYYSL</sequence>
<dbReference type="GO" id="GO:0016197">
    <property type="term" value="P:endosomal transport"/>
    <property type="evidence" value="ECO:0007669"/>
    <property type="project" value="TreeGrafter"/>
</dbReference>
<dbReference type="InterPro" id="IPR011992">
    <property type="entry name" value="EF-hand-dom_pair"/>
</dbReference>
<dbReference type="WBParaSite" id="HPBE_0001758101-mRNA-1">
    <property type="protein sequence ID" value="HPBE_0001758101-mRNA-1"/>
    <property type="gene ID" value="HPBE_0001758101"/>
</dbReference>
<dbReference type="SUPFAM" id="SSF47473">
    <property type="entry name" value="EF-hand"/>
    <property type="match status" value="1"/>
</dbReference>
<organism evidence="6">
    <name type="scientific">Heligmosomoides polygyrus</name>
    <name type="common">Parasitic roundworm</name>
    <dbReference type="NCBI Taxonomy" id="6339"/>
    <lineage>
        <taxon>Eukaryota</taxon>
        <taxon>Metazoa</taxon>
        <taxon>Ecdysozoa</taxon>
        <taxon>Nematoda</taxon>
        <taxon>Chromadorea</taxon>
        <taxon>Rhabditida</taxon>
        <taxon>Rhabditina</taxon>
        <taxon>Rhabditomorpha</taxon>
        <taxon>Strongyloidea</taxon>
        <taxon>Heligmosomidae</taxon>
        <taxon>Heligmosomoides</taxon>
    </lineage>
</organism>
<feature type="compositionally biased region" description="Polar residues" evidence="2">
    <location>
        <begin position="377"/>
        <end position="387"/>
    </location>
</feature>
<dbReference type="PANTHER" id="PTHR11216">
    <property type="entry name" value="EH DOMAIN"/>
    <property type="match status" value="1"/>
</dbReference>
<feature type="compositionally biased region" description="Polar residues" evidence="2">
    <location>
        <begin position="339"/>
        <end position="356"/>
    </location>
</feature>
<dbReference type="PROSITE" id="PS00018">
    <property type="entry name" value="EF_HAND_1"/>
    <property type="match status" value="1"/>
</dbReference>
<dbReference type="PROSITE" id="PS50222">
    <property type="entry name" value="EF_HAND_2"/>
    <property type="match status" value="1"/>
</dbReference>
<reference evidence="8" key="2">
    <citation type="submission" date="2019-09" db="UniProtKB">
        <authorList>
            <consortium name="WormBaseParasite"/>
        </authorList>
    </citation>
    <scope>IDENTIFICATION</scope>
</reference>
<feature type="region of interest" description="Disordered" evidence="2">
    <location>
        <begin position="288"/>
        <end position="312"/>
    </location>
</feature>
<feature type="domain" description="EH" evidence="4">
    <location>
        <begin position="116"/>
        <end position="214"/>
    </location>
</feature>
<dbReference type="AlphaFoldDB" id="A0A3P8AXP7"/>
<dbReference type="OrthoDB" id="10045710at2759"/>
<evidence type="ECO:0000313" key="8">
    <source>
        <dbReference type="WBParaSite" id="HPBE_0001758101-mRNA-1"/>
    </source>
</evidence>
<dbReference type="GO" id="GO:0005509">
    <property type="term" value="F:calcium ion binding"/>
    <property type="evidence" value="ECO:0007669"/>
    <property type="project" value="InterPro"/>
</dbReference>
<evidence type="ECO:0000259" key="4">
    <source>
        <dbReference type="PROSITE" id="PS50031"/>
    </source>
</evidence>
<evidence type="ECO:0000313" key="6">
    <source>
        <dbReference type="EMBL" id="VDP09280.1"/>
    </source>
</evidence>
<gene>
    <name evidence="6" type="ORF">HPBE_LOCUS17580</name>
</gene>
<dbReference type="Pfam" id="PF12763">
    <property type="entry name" value="EH"/>
    <property type="match status" value="1"/>
</dbReference>
<evidence type="ECO:0000256" key="1">
    <source>
        <dbReference type="ARBA" id="ARBA00022837"/>
    </source>
</evidence>
<dbReference type="Proteomes" id="UP000050761">
    <property type="component" value="Unassembled WGS sequence"/>
</dbReference>
<feature type="compositionally biased region" description="Pro residues" evidence="2">
    <location>
        <begin position="359"/>
        <end position="375"/>
    </location>
</feature>
<dbReference type="PANTHER" id="PTHR11216:SF174">
    <property type="entry name" value="GH06923P"/>
    <property type="match status" value="1"/>
</dbReference>
<accession>A0A3P8AXP7</accession>
<keyword evidence="7" id="KW-1185">Reference proteome</keyword>
<keyword evidence="3" id="KW-1133">Transmembrane helix</keyword>
<dbReference type="CDD" id="cd00052">
    <property type="entry name" value="EH"/>
    <property type="match status" value="1"/>
</dbReference>
<dbReference type="InterPro" id="IPR018247">
    <property type="entry name" value="EF_Hand_1_Ca_BS"/>
</dbReference>
<dbReference type="SMART" id="SM00027">
    <property type="entry name" value="EH"/>
    <property type="match status" value="1"/>
</dbReference>
<dbReference type="Gene3D" id="1.10.238.10">
    <property type="entry name" value="EF-hand"/>
    <property type="match status" value="1"/>
</dbReference>
<evidence type="ECO:0000256" key="3">
    <source>
        <dbReference type="SAM" id="Phobius"/>
    </source>
</evidence>